<protein>
    <submittedName>
        <fullName evidence="15">Low-density lipoprotein receptor-related protein 5/6</fullName>
    </submittedName>
</protein>
<comment type="subcellular location">
    <subcellularLocation>
        <location evidence="1">Membrane</location>
        <topology evidence="1">Single-pass membrane protein</topology>
    </subcellularLocation>
</comment>
<evidence type="ECO:0000313" key="15">
    <source>
        <dbReference type="EMBL" id="AID23650.1"/>
    </source>
</evidence>
<dbReference type="SMART" id="SM00135">
    <property type="entry name" value="LY"/>
    <property type="match status" value="4"/>
</dbReference>
<dbReference type="Gene3D" id="2.40.128.620">
    <property type="match status" value="1"/>
</dbReference>
<dbReference type="PROSITE" id="PS01209">
    <property type="entry name" value="LDLRA_1"/>
    <property type="match status" value="2"/>
</dbReference>
<dbReference type="InterPro" id="IPR009030">
    <property type="entry name" value="Growth_fac_rcpt_cys_sf"/>
</dbReference>
<dbReference type="SMART" id="SM00192">
    <property type="entry name" value="LDLa"/>
    <property type="match status" value="2"/>
</dbReference>
<feature type="repeat" description="LDL-receptor class B" evidence="10">
    <location>
        <begin position="441"/>
        <end position="486"/>
    </location>
</feature>
<feature type="signal peptide" evidence="13">
    <location>
        <begin position="1"/>
        <end position="20"/>
    </location>
</feature>
<feature type="compositionally biased region" description="Basic residues" evidence="11">
    <location>
        <begin position="1366"/>
        <end position="1376"/>
    </location>
</feature>
<keyword evidence="4" id="KW-0677">Repeat</keyword>
<feature type="chain" id="PRO_5001651118" evidence="13">
    <location>
        <begin position="21"/>
        <end position="1504"/>
    </location>
</feature>
<dbReference type="PANTHER" id="PTHR46513">
    <property type="entry name" value="VITELLOGENIN RECEPTOR-LIKE PROTEIN-RELATED-RELATED"/>
    <property type="match status" value="1"/>
</dbReference>
<keyword evidence="6 9" id="KW-1015">Disulfide bond</keyword>
<dbReference type="SMART" id="SM00181">
    <property type="entry name" value="EGF"/>
    <property type="match status" value="3"/>
</dbReference>
<organism evidence="15">
    <name type="scientific">Hofstenia miamia</name>
    <name type="common">Three-banded panther worm</name>
    <dbReference type="NCBI Taxonomy" id="442651"/>
    <lineage>
        <taxon>Eukaryota</taxon>
        <taxon>Metazoa</taxon>
        <taxon>Xenacoelomorpha</taxon>
        <taxon>Acoelomorpha</taxon>
        <taxon>Acoela</taxon>
        <taxon>Hofsteniidae</taxon>
        <taxon>Hofstenia</taxon>
    </lineage>
</organism>
<dbReference type="GO" id="GO:0006897">
    <property type="term" value="P:endocytosis"/>
    <property type="evidence" value="ECO:0007669"/>
    <property type="project" value="UniProtKB-KW"/>
</dbReference>
<evidence type="ECO:0000259" key="14">
    <source>
        <dbReference type="SMART" id="SM00181"/>
    </source>
</evidence>
<keyword evidence="12" id="KW-0812">Transmembrane</keyword>
<dbReference type="SUPFAM" id="SSF57184">
    <property type="entry name" value="Growth factor receptor domain"/>
    <property type="match status" value="1"/>
</dbReference>
<feature type="disulfide bond" evidence="9">
    <location>
        <begin position="1278"/>
        <end position="1293"/>
    </location>
</feature>
<evidence type="ECO:0000256" key="5">
    <source>
        <dbReference type="ARBA" id="ARBA00023136"/>
    </source>
</evidence>
<accession>A0A068CMX2</accession>
<feature type="transmembrane region" description="Helical" evidence="12">
    <location>
        <begin position="1307"/>
        <end position="1329"/>
    </location>
</feature>
<evidence type="ECO:0000256" key="4">
    <source>
        <dbReference type="ARBA" id="ARBA00022737"/>
    </source>
</evidence>
<evidence type="ECO:0000256" key="1">
    <source>
        <dbReference type="ARBA" id="ARBA00004167"/>
    </source>
</evidence>
<dbReference type="GO" id="GO:0016020">
    <property type="term" value="C:membrane"/>
    <property type="evidence" value="ECO:0007669"/>
    <property type="project" value="UniProtKB-SubCell"/>
</dbReference>
<dbReference type="InterPro" id="IPR011042">
    <property type="entry name" value="6-blade_b-propeller_TolB-like"/>
</dbReference>
<evidence type="ECO:0000256" key="11">
    <source>
        <dbReference type="SAM" id="MobiDB-lite"/>
    </source>
</evidence>
<dbReference type="InterPro" id="IPR000033">
    <property type="entry name" value="LDLR_classB_rpt"/>
</dbReference>
<keyword evidence="2" id="KW-0245">EGF-like domain</keyword>
<evidence type="ECO:0000256" key="3">
    <source>
        <dbReference type="ARBA" id="ARBA00022583"/>
    </source>
</evidence>
<evidence type="ECO:0000256" key="7">
    <source>
        <dbReference type="ARBA" id="ARBA00023170"/>
    </source>
</evidence>
<dbReference type="PRINTS" id="PR00261">
    <property type="entry name" value="LDLRECEPTOR"/>
</dbReference>
<feature type="disulfide bond" evidence="9">
    <location>
        <begin position="1240"/>
        <end position="1255"/>
    </location>
</feature>
<dbReference type="PROSITE" id="PS51120">
    <property type="entry name" value="LDLRB"/>
    <property type="match status" value="2"/>
</dbReference>
<dbReference type="PANTHER" id="PTHR46513:SF13">
    <property type="entry name" value="EGF-LIKE DOMAIN-CONTAINING PROTEIN"/>
    <property type="match status" value="1"/>
</dbReference>
<dbReference type="PROSITE" id="PS50068">
    <property type="entry name" value="LDLRA_2"/>
    <property type="match status" value="2"/>
</dbReference>
<feature type="repeat" description="LDL-receptor class B" evidence="10">
    <location>
        <begin position="398"/>
        <end position="440"/>
    </location>
</feature>
<sequence>MLWLCLILICVEVQINFNSASERFLYYRSGHKVQYVSLSKNSSKPKDFINLLTNDSPLALDIPGKRVLYISKKIIVLLNQNGSKRTIFDASEATDAVPISISCDYITQNVYWIDVLGNIRVMPYPLSRMKKPVTLYGRPKYSRDLFVESVSGLMFWKEANQLFSAPIDGSKVPKSLAQLNDDFIFRVDISRKFIITNSEIDSTIVVMDFQGNIISNPYFKQYSNQFDNGLSFAVVNFDFSSKIQSQEILIELNGTIDQSLLIWNKGLEAFSNPCSTSTCSNFCVRRLHSEGFCLCPTGYARLSNGHCKEGIENLVVVSRNSSLLYFSLDVPDYILQAVPLKHPSYMDIMSVAIHPIERRIYFSQPGGIYSTNLDGSIIFRAVRLESGAEGLAIDVSSSTIYYTLPEEKRIEVARLDGAAKYIVIDENLMEPRGISIDSIAGYIFWADWKRKTVERSRMDGTNRKIIFKSKSSLAVYINAVSIDQDVQTIYWLEGKCIYSSDYWGKKLSTISCDLNMVPSYGMAHINSSYFLTTNLLENVFSIIDIRSNKVSSFPLTGLRDIAYANLNSAVKPSPCKPDSCSHICITNFHLAKCVCPRGFTPSFLHDKCLVVNANLLFYNNTGIYSFKLTQRMAKGMLNVSEPVSFLAGYGENSIISVRNKAIYLDENLLMESPRVITSLDIDHAAKNIYWTTANSSIYVGSIKSRSYLNLINRDKKNRIRSIIVDGFERSVFWLEENQVFKALNTGNLIKSIRKSNDLVTMCLDLERTQLWTAEKGGIELVRFSYDGEVLGVIENFSGKILFLYVISLSNVILGNSSHVWQHRFVPYENNVVAYNTTKNLLPFRKRSLISMSKQEPNDVLISNVSRISCIALYSQNVGPVANLCQTKPNNFVLRNCSICMLKSKDPLFWDYHSCKCGLPFVLQNGTCKPKENALLAISSDSLYAVSEDGIANWNRQRPSITNASSVEYDPFNDDFIVLTKDGRVLWHSSQKEISSLKFFSHMTFDPYARLIFLVSNTTLFTKRISELDDKFLIIPMNVTVRCIKAHFNSGLLFFTIFNSGHISRVHYLNYTSMESKPFIKVHNPQLLYIDQVANVIAWVDFPDFKAVAYDINYKKQSSVVSFRQPLSIEQLAFINGNFWASFFERCTLMKFSPTTNSWSRKYKLCANSKVNRTIFLTFHANKSVEQPHYRGNCSKLGILSHNTCICPSRYTFHDGDCVKCRMTCQGISGFEVCMTEEMRCNEFNDCLDGSDEHNCQPLDDCFACDDSENNCISKESICDRIRDCPNGKDEEDCSSPAEQNYFYHKGLVIFIVVAVIAFIIVAILTFALFHCCSVNQRSEPQIHYNNEVKLLPLKQAYTPTPQDKTNRHHKGSKRLNSKNIPSSPEYPRMYYMSRPPPNTPCSTTEDSEPLFQPYPFPVIRHEHIHYHHSLPPPRRTRRHHHHYHYCRCKNERNHRYHDPYAPPPTPYFSDENCAAGPPPSPCTEKSFFVKQYPVPPPSPATDSS</sequence>
<feature type="domain" description="EGF-like" evidence="14">
    <location>
        <begin position="273"/>
        <end position="308"/>
    </location>
</feature>
<dbReference type="CDD" id="cd00112">
    <property type="entry name" value="LDLa"/>
    <property type="match status" value="2"/>
</dbReference>
<proteinExistence type="evidence at transcript level"/>
<dbReference type="Pfam" id="PF00058">
    <property type="entry name" value="Ldl_recept_b"/>
    <property type="match status" value="1"/>
</dbReference>
<feature type="region of interest" description="Disordered" evidence="11">
    <location>
        <begin position="1358"/>
        <end position="1384"/>
    </location>
</feature>
<dbReference type="InterPro" id="IPR000742">
    <property type="entry name" value="EGF"/>
</dbReference>
<evidence type="ECO:0000256" key="13">
    <source>
        <dbReference type="SAM" id="SignalP"/>
    </source>
</evidence>
<keyword evidence="7 15" id="KW-0675">Receptor</keyword>
<dbReference type="EMBL" id="KJ658728">
    <property type="protein sequence ID" value="AID23650.1"/>
    <property type="molecule type" value="mRNA"/>
</dbReference>
<feature type="domain" description="EGF-like" evidence="14">
    <location>
        <begin position="883"/>
        <end position="928"/>
    </location>
</feature>
<dbReference type="InterPro" id="IPR002172">
    <property type="entry name" value="LDrepeatLR_classA_rpt"/>
</dbReference>
<feature type="region of interest" description="Disordered" evidence="11">
    <location>
        <begin position="1454"/>
        <end position="1481"/>
    </location>
</feature>
<evidence type="ECO:0000256" key="2">
    <source>
        <dbReference type="ARBA" id="ARBA00022536"/>
    </source>
</evidence>
<evidence type="ECO:0000256" key="9">
    <source>
        <dbReference type="PROSITE-ProRule" id="PRU00124"/>
    </source>
</evidence>
<dbReference type="SUPFAM" id="SSF63825">
    <property type="entry name" value="YWTD domain"/>
    <property type="match status" value="3"/>
</dbReference>
<evidence type="ECO:0000256" key="10">
    <source>
        <dbReference type="PROSITE-ProRule" id="PRU00461"/>
    </source>
</evidence>
<keyword evidence="8" id="KW-0325">Glycoprotein</keyword>
<dbReference type="SUPFAM" id="SSF50969">
    <property type="entry name" value="YVTN repeat-like/Quinoprotein amine dehydrogenase"/>
    <property type="match status" value="1"/>
</dbReference>
<dbReference type="Gene3D" id="2.120.10.30">
    <property type="entry name" value="TolB, C-terminal domain"/>
    <property type="match status" value="4"/>
</dbReference>
<name>A0A068CMX2_HOFMI</name>
<keyword evidence="5 12" id="KW-0472">Membrane</keyword>
<comment type="caution">
    <text evidence="9">Lacks conserved residue(s) required for the propagation of feature annotation.</text>
</comment>
<keyword evidence="13" id="KW-0732">Signal</keyword>
<evidence type="ECO:0000256" key="6">
    <source>
        <dbReference type="ARBA" id="ARBA00023157"/>
    </source>
</evidence>
<feature type="domain" description="EGF-like" evidence="14">
    <location>
        <begin position="574"/>
        <end position="609"/>
    </location>
</feature>
<dbReference type="InterPro" id="IPR050778">
    <property type="entry name" value="Cueball_EGF_LRP_Nidogen"/>
</dbReference>
<keyword evidence="3" id="KW-0254">Endocytosis</keyword>
<dbReference type="InterPro" id="IPR011044">
    <property type="entry name" value="Quino_amine_DH_bsu"/>
</dbReference>
<keyword evidence="15" id="KW-0449">Lipoprotein</keyword>
<keyword evidence="12" id="KW-1133">Transmembrane helix</keyword>
<evidence type="ECO:0000256" key="8">
    <source>
        <dbReference type="ARBA" id="ARBA00023180"/>
    </source>
</evidence>
<evidence type="ECO:0000256" key="12">
    <source>
        <dbReference type="SAM" id="Phobius"/>
    </source>
</evidence>
<dbReference type="InterPro" id="IPR023415">
    <property type="entry name" value="LDLR_class-A_CS"/>
</dbReference>
<reference evidence="15" key="1">
    <citation type="journal article" date="2014" name="Curr. Biol.">
        <title>Whole-body acoel regeneration is controlled by wnt and bmp-admp signaling.</title>
        <authorList>
            <person name="Srivastava M."/>
            <person name="Mazza-Curll K.L."/>
            <person name="van Wolfswinkel J.C."/>
            <person name="Reddien P.W."/>
        </authorList>
    </citation>
    <scope>NUCLEOTIDE SEQUENCE</scope>
</reference>